<accession>A0A9D4UL15</accession>
<dbReference type="Gene3D" id="2.120.10.80">
    <property type="entry name" value="Kelch-type beta propeller"/>
    <property type="match status" value="1"/>
</dbReference>
<gene>
    <name evidence="3" type="ORF">GOP47_0016184</name>
</gene>
<dbReference type="AlphaFoldDB" id="A0A9D4UL15"/>
<dbReference type="EMBL" id="JABFUD020000015">
    <property type="protein sequence ID" value="KAI5069883.1"/>
    <property type="molecule type" value="Genomic_DNA"/>
</dbReference>
<evidence type="ECO:0000259" key="2">
    <source>
        <dbReference type="PROSITE" id="PS50181"/>
    </source>
</evidence>
<protein>
    <recommendedName>
        <fullName evidence="2">F-box domain-containing protein</fullName>
    </recommendedName>
</protein>
<proteinExistence type="predicted"/>
<dbReference type="InterPro" id="IPR036047">
    <property type="entry name" value="F-box-like_dom_sf"/>
</dbReference>
<keyword evidence="4" id="KW-1185">Reference proteome</keyword>
<comment type="caution">
    <text evidence="3">The sequence shown here is derived from an EMBL/GenBank/DDBJ whole genome shotgun (WGS) entry which is preliminary data.</text>
</comment>
<dbReference type="PANTHER" id="PTHR31672:SF2">
    <property type="entry name" value="F-BOX DOMAIN-CONTAINING PROTEIN"/>
    <property type="match status" value="1"/>
</dbReference>
<dbReference type="Pfam" id="PF00646">
    <property type="entry name" value="F-box"/>
    <property type="match status" value="1"/>
</dbReference>
<dbReference type="PANTHER" id="PTHR31672">
    <property type="entry name" value="BNACNNG10540D PROTEIN"/>
    <property type="match status" value="1"/>
</dbReference>
<dbReference type="FunFam" id="1.20.1280.50:FF:000008">
    <property type="entry name" value="F-box only protein 6"/>
    <property type="match status" value="1"/>
</dbReference>
<feature type="domain" description="F-box" evidence="2">
    <location>
        <begin position="198"/>
        <end position="244"/>
    </location>
</feature>
<name>A0A9D4UL15_ADICA</name>
<dbReference type="SMART" id="SM00256">
    <property type="entry name" value="FBOX"/>
    <property type="match status" value="1"/>
</dbReference>
<dbReference type="Proteomes" id="UP000886520">
    <property type="component" value="Chromosome 15"/>
</dbReference>
<evidence type="ECO:0000313" key="4">
    <source>
        <dbReference type="Proteomes" id="UP000886520"/>
    </source>
</evidence>
<dbReference type="Gene3D" id="1.20.1280.50">
    <property type="match status" value="1"/>
</dbReference>
<dbReference type="OrthoDB" id="1893842at2759"/>
<dbReference type="SUPFAM" id="SSF81383">
    <property type="entry name" value="F-box domain"/>
    <property type="match status" value="1"/>
</dbReference>
<dbReference type="InterPro" id="IPR001810">
    <property type="entry name" value="F-box_dom"/>
</dbReference>
<dbReference type="SUPFAM" id="SSF117281">
    <property type="entry name" value="Kelch motif"/>
    <property type="match status" value="1"/>
</dbReference>
<evidence type="ECO:0000256" key="1">
    <source>
        <dbReference type="ARBA" id="ARBA00022737"/>
    </source>
</evidence>
<reference evidence="3" key="1">
    <citation type="submission" date="2021-01" db="EMBL/GenBank/DDBJ databases">
        <title>Adiantum capillus-veneris genome.</title>
        <authorList>
            <person name="Fang Y."/>
            <person name="Liao Q."/>
        </authorList>
    </citation>
    <scope>NUCLEOTIDE SEQUENCE</scope>
    <source>
        <strain evidence="3">H3</strain>
        <tissue evidence="3">Leaf</tissue>
    </source>
</reference>
<dbReference type="InterPro" id="IPR050796">
    <property type="entry name" value="SCF_F-box_component"/>
</dbReference>
<evidence type="ECO:0000313" key="3">
    <source>
        <dbReference type="EMBL" id="KAI5069883.1"/>
    </source>
</evidence>
<dbReference type="CDD" id="cd22157">
    <property type="entry name" value="F-box_AtFBW1-like"/>
    <property type="match status" value="1"/>
</dbReference>
<organism evidence="3 4">
    <name type="scientific">Adiantum capillus-veneris</name>
    <name type="common">Maidenhair fern</name>
    <dbReference type="NCBI Taxonomy" id="13818"/>
    <lineage>
        <taxon>Eukaryota</taxon>
        <taxon>Viridiplantae</taxon>
        <taxon>Streptophyta</taxon>
        <taxon>Embryophyta</taxon>
        <taxon>Tracheophyta</taxon>
        <taxon>Polypodiopsida</taxon>
        <taxon>Polypodiidae</taxon>
        <taxon>Polypodiales</taxon>
        <taxon>Pteridineae</taxon>
        <taxon>Pteridaceae</taxon>
        <taxon>Vittarioideae</taxon>
        <taxon>Adiantum</taxon>
    </lineage>
</organism>
<dbReference type="PROSITE" id="PS50181">
    <property type="entry name" value="FBOX"/>
    <property type="match status" value="1"/>
</dbReference>
<keyword evidence="1" id="KW-0677">Repeat</keyword>
<sequence>MHTIDSTPKTFRGELPLKQPGPALLLLAPLIACQEGLALLLDIRPSIAMLHVAHTFTQDKPGGTSTKKRSQWPELALQWISADGGQQLSMWDRLPFCPPYSWPAAIFSMTKASRSPSSSPTILHPHEDESCETKQNCEEGHVMVIKEDKDNAMSSGKAPIRSFNSAFASVGRDGGAPNGDNATEETVLIGANDVVMDVRIWSSLPEDIIEKVLAWLPLTSVLRFRAVCRRWNSVLLSGRFLSSHSKSSPRRQPCFLLCTIGQFACTYDPSLGKWLTLLKPTSPGASVIASTGSLLCLGNQVTECRVLSVYNPITRSLRHLPEMSKLRLIHKITMLEDRCNNSYTIVVAGEDGLPMPNPHNFSLVTEVFDSRCNAWHAAEDPLPEAKFGSDPGVWFEGTFYCLTELPYGMVKFCPEEGTWEEVSVVMPLSLSAPSLVTARSRMMMVGRCKVDSETGAAATTVRIWELVQRLKEMSKQEDGSADDGVGMIVNRKENAAVICGEYEWMEVMEMPRSVSNEFLAPLASYAPFVCVGVGSCIFITTHLSPKVLVLDLSLSSSDNCWSWLPQDPLFPIHRDFHLLGFSFEPRFDATP</sequence>
<dbReference type="InterPro" id="IPR015915">
    <property type="entry name" value="Kelch-typ_b-propeller"/>
</dbReference>